<organism evidence="8">
    <name type="scientific">Trypanosoma congolense (strain IL3000)</name>
    <dbReference type="NCBI Taxonomy" id="1068625"/>
    <lineage>
        <taxon>Eukaryota</taxon>
        <taxon>Discoba</taxon>
        <taxon>Euglenozoa</taxon>
        <taxon>Kinetoplastea</taxon>
        <taxon>Metakinetoplastina</taxon>
        <taxon>Trypanosomatida</taxon>
        <taxon>Trypanosomatidae</taxon>
        <taxon>Trypanosoma</taxon>
        <taxon>Nannomonas</taxon>
    </lineage>
</organism>
<keyword evidence="4" id="KW-0521">NADP</keyword>
<dbReference type="InterPro" id="IPR036188">
    <property type="entry name" value="FAD/NAD-bd_sf"/>
</dbReference>
<proteinExistence type="predicted"/>
<dbReference type="Gene3D" id="3.40.50.720">
    <property type="entry name" value="NAD(P)-binding Rossmann-like Domain"/>
    <property type="match status" value="1"/>
</dbReference>
<dbReference type="PANTHER" id="PTHR48467">
    <property type="entry name" value="GLUTAMATE SYNTHASE 1 [NADH], CHLOROPLASTIC-LIKE"/>
    <property type="match status" value="1"/>
</dbReference>
<keyword evidence="2" id="KW-0285">Flavoprotein</keyword>
<dbReference type="GO" id="GO:0016491">
    <property type="term" value="F:oxidoreductase activity"/>
    <property type="evidence" value="ECO:0007669"/>
    <property type="project" value="UniProtKB-KW"/>
</dbReference>
<keyword evidence="3" id="KW-0274">FAD</keyword>
<feature type="region of interest" description="Disordered" evidence="6">
    <location>
        <begin position="300"/>
        <end position="319"/>
    </location>
</feature>
<dbReference type="Gene3D" id="3.50.50.60">
    <property type="entry name" value="FAD/NAD(P)-binding domain"/>
    <property type="match status" value="1"/>
</dbReference>
<dbReference type="PANTHER" id="PTHR48467:SF1">
    <property type="entry name" value="GLUTAMATE SYNTHASE 1 [NADH], CHLOROPLASTIC-LIKE"/>
    <property type="match status" value="1"/>
</dbReference>
<dbReference type="SUPFAM" id="SSF51971">
    <property type="entry name" value="Nucleotide-binding domain"/>
    <property type="match status" value="1"/>
</dbReference>
<reference evidence="8" key="1">
    <citation type="journal article" date="2012" name="Proc. Natl. Acad. Sci. U.S.A.">
        <title>Antigenic diversity is generated by distinct evolutionary mechanisms in African trypanosome species.</title>
        <authorList>
            <person name="Jackson A.P."/>
            <person name="Berry A."/>
            <person name="Aslett M."/>
            <person name="Allison H.C."/>
            <person name="Burton P."/>
            <person name="Vavrova-Anderson J."/>
            <person name="Brown R."/>
            <person name="Browne H."/>
            <person name="Corton N."/>
            <person name="Hauser H."/>
            <person name="Gamble J."/>
            <person name="Gilderthorp R."/>
            <person name="Marcello L."/>
            <person name="McQuillan J."/>
            <person name="Otto T.D."/>
            <person name="Quail M.A."/>
            <person name="Sanders M.J."/>
            <person name="van Tonder A."/>
            <person name="Ginger M.L."/>
            <person name="Field M.C."/>
            <person name="Barry J.D."/>
            <person name="Hertz-Fowler C."/>
            <person name="Berriman M."/>
        </authorList>
    </citation>
    <scope>NUCLEOTIDE SEQUENCE</scope>
    <source>
        <strain evidence="8">IL3000</strain>
    </source>
</reference>
<evidence type="ECO:0000313" key="8">
    <source>
        <dbReference type="EMBL" id="CCC93425.1"/>
    </source>
</evidence>
<comment type="cofactor">
    <cofactor evidence="1">
        <name>FAD</name>
        <dbReference type="ChEBI" id="CHEBI:57692"/>
    </cofactor>
</comment>
<evidence type="ECO:0000256" key="3">
    <source>
        <dbReference type="ARBA" id="ARBA00022827"/>
    </source>
</evidence>
<feature type="domain" description="FAD/NAD(P)-binding" evidence="7">
    <location>
        <begin position="45"/>
        <end position="207"/>
    </location>
</feature>
<dbReference type="EMBL" id="HE575323">
    <property type="protein sequence ID" value="CCC93425.1"/>
    <property type="molecule type" value="Genomic_DNA"/>
</dbReference>
<evidence type="ECO:0000256" key="6">
    <source>
        <dbReference type="SAM" id="MobiDB-lite"/>
    </source>
</evidence>
<dbReference type="InterPro" id="IPR055275">
    <property type="entry name" value="Ferredox_Rdtase"/>
</dbReference>
<dbReference type="VEuPathDB" id="TriTrypDB:TcIL3000_10_1840"/>
<dbReference type="InterPro" id="IPR023753">
    <property type="entry name" value="FAD/NAD-binding_dom"/>
</dbReference>
<protein>
    <submittedName>
        <fullName evidence="8">Ferredoxin NADP+ reductase-like protein</fullName>
    </submittedName>
</protein>
<accession>G0UVK9</accession>
<gene>
    <name evidence="8" type="ORF">TCIL3000_10_1840</name>
</gene>
<sequence>MIRRWGKLCRRFKRNVSRSFSLRSAETPPTSEGTTTGSSALLRTQIAVVGSGPSGCYVAQQLTKKREDVHVDIYERLPVPFGLCRYGVAPDHPDVKSVEQQFMEMFRSGRVTWIGNVDVGKHLPIEVLLKSYAAVVLATGADNGRKLNIPGEDLAGVVRACDFVRYYNTYPLPYGSPRFCPFPLHMARDAVIIGNGNVALDCARVLASPYKYFCPTDMNCAAIKELMQNRIQRIQVVGRRGPEHSAFTIAEFRELTKYQPDAVKVVVDSFNLEEALRVPSDNSRARRRLLELMARYVSDPEAGGSSGLEKPASVRGPRGPCKIQLRYNMRPVRFLPSREKRGHVGAVVFERTNFASGDDGRSDATSAAPPVSGSAISNNTDMGMLRGNETTKTVTIPCDVVIISVGYHGENIPGVEFDHTRGIISHVDGRVKDQSRLYCVGWVKNGPKGKIAHALIDAQQTAANIINDLNNNLLPSGSSDGCFSGKFGMIDFFVEKRFEPVSVSGLERIMLVEKERGVDLGKRLEKIDSVRSMLDVALGGTVGKKACNAIRGIMNERPDALLYLNELLDDTTDLAPLAKRLARDLPPVMASQHPPGRLHPSQL</sequence>
<evidence type="ECO:0000259" key="7">
    <source>
        <dbReference type="Pfam" id="PF07992"/>
    </source>
</evidence>
<dbReference type="Pfam" id="PF07992">
    <property type="entry name" value="Pyr_redox_2"/>
    <property type="match status" value="1"/>
</dbReference>
<keyword evidence="5" id="KW-0560">Oxidoreductase</keyword>
<evidence type="ECO:0000256" key="5">
    <source>
        <dbReference type="ARBA" id="ARBA00023002"/>
    </source>
</evidence>
<evidence type="ECO:0000256" key="4">
    <source>
        <dbReference type="ARBA" id="ARBA00022857"/>
    </source>
</evidence>
<name>G0UVK9_TRYCI</name>
<feature type="region of interest" description="Disordered" evidence="6">
    <location>
        <begin position="357"/>
        <end position="382"/>
    </location>
</feature>
<dbReference type="AlphaFoldDB" id="G0UVK9"/>
<dbReference type="PRINTS" id="PR00419">
    <property type="entry name" value="ADXRDTASE"/>
</dbReference>
<evidence type="ECO:0000256" key="1">
    <source>
        <dbReference type="ARBA" id="ARBA00001974"/>
    </source>
</evidence>
<evidence type="ECO:0000256" key="2">
    <source>
        <dbReference type="ARBA" id="ARBA00022630"/>
    </source>
</evidence>